<protein>
    <submittedName>
        <fullName evidence="1">DUF2851 family protein</fullName>
    </submittedName>
</protein>
<proteinExistence type="predicted"/>
<organism evidence="1 2">
    <name type="scientific">Sulfuriroseicoccus oceanibius</name>
    <dbReference type="NCBI Taxonomy" id="2707525"/>
    <lineage>
        <taxon>Bacteria</taxon>
        <taxon>Pseudomonadati</taxon>
        <taxon>Verrucomicrobiota</taxon>
        <taxon>Verrucomicrobiia</taxon>
        <taxon>Verrucomicrobiales</taxon>
        <taxon>Verrucomicrobiaceae</taxon>
        <taxon>Sulfuriroseicoccus</taxon>
    </lineage>
</organism>
<gene>
    <name evidence="1" type="ORF">G3M56_000460</name>
</gene>
<accession>A0A6B3LDQ8</accession>
<reference evidence="1 2" key="1">
    <citation type="submission" date="2020-12" db="EMBL/GenBank/DDBJ databases">
        <title>Sulforoseuscoccus oceanibium gen. nov., sp. nov., a representative of the phylum Verrucomicrobia with special cytoplasmic membrane, and proposal of Sulforoseuscoccusaceae fam. nov.</title>
        <authorList>
            <person name="Xi F."/>
        </authorList>
    </citation>
    <scope>NUCLEOTIDE SEQUENCE [LARGE SCALE GENOMIC DNA]</scope>
    <source>
        <strain evidence="1 2">T37</strain>
    </source>
</reference>
<dbReference type="EMBL" id="CP066776">
    <property type="protein sequence ID" value="QQL45094.1"/>
    <property type="molecule type" value="Genomic_DNA"/>
</dbReference>
<dbReference type="Pfam" id="PF11013">
    <property type="entry name" value="DUF2851"/>
    <property type="match status" value="1"/>
</dbReference>
<dbReference type="KEGG" id="soa:G3M56_000460"/>
<dbReference type="AlphaFoldDB" id="A0A6B3LDQ8"/>
<dbReference type="InterPro" id="IPR021272">
    <property type="entry name" value="DUF2851"/>
</dbReference>
<sequence length="474" mass="53365">MSVLAKCDFSDGWVQAYDRMRDEVLGHRVRDGGWFDAELTAADLPEIELQSLWFGGAFGRDFRDSLGREVRVVQFGVWNHAAGPDFLHASVDVDGERMVGAIELDTDVRDWEHHGHASNPAYENVVLHLFFNAPDEACFTRTESHRDVVQVRLDASVLVEPAPMVDAHPGRCLKPLELMGAERVRSLLVGAAMSRAKRKARRFLRCADIHGPREAWFQAMAECLGYRRNKLPMRALAQTLPLRELMVQPAEAAEALLFGTAGFLEAPDDMARDDETSGYLRALWRHWWRARPVRDTRSVELPWVFAGQRPVNHPHRRLGALAAVVADWHVLEKVVTGGMDGVDRRLSKFCDQLEHGYWSHHFTLTSAPSAKRLALIGRDRWRDFLVNFVLPVAMNDHRSEQAAAVYLKLPAGALDEASRIAALRLFGASELGAEVLKNHAFRQGLLAVYEDFCLRDDSGCAGCSFPEQLRQWGE</sequence>
<keyword evidence="2" id="KW-1185">Reference proteome</keyword>
<evidence type="ECO:0000313" key="2">
    <source>
        <dbReference type="Proteomes" id="UP000475117"/>
    </source>
</evidence>
<dbReference type="Proteomes" id="UP000475117">
    <property type="component" value="Chromosome"/>
</dbReference>
<dbReference type="RefSeq" id="WP_164364801.1">
    <property type="nucleotide sequence ID" value="NZ_CP066776.1"/>
</dbReference>
<evidence type="ECO:0000313" key="1">
    <source>
        <dbReference type="EMBL" id="QQL45094.1"/>
    </source>
</evidence>
<name>A0A6B3LDQ8_9BACT</name>